<evidence type="ECO:0000313" key="3">
    <source>
        <dbReference type="EMBL" id="SFS35094.1"/>
    </source>
</evidence>
<dbReference type="OrthoDB" id="9797508at2"/>
<sequence length="141" mass="15173">MSNEQHRKSNLHSEHTHTTGGRDGIGKSSDEKLNVLLSRPGSAGKGTNPEQLFAVGWSACYIGALVIAARKLGTVLPEDTYVDAEVDLGVSCEAYQLQARLFVCLPGIESRTAQKLVELAHHICPYSNATKGKIDVVTTII</sequence>
<dbReference type="InterPro" id="IPR019953">
    <property type="entry name" value="OHR"/>
</dbReference>
<dbReference type="STRING" id="683125.SAMN05660206_101277"/>
<dbReference type="Pfam" id="PF02566">
    <property type="entry name" value="OsmC"/>
    <property type="match status" value="1"/>
</dbReference>
<keyword evidence="4" id="KW-1185">Reference proteome</keyword>
<proteinExistence type="inferred from homology"/>
<feature type="compositionally biased region" description="Basic and acidic residues" evidence="2">
    <location>
        <begin position="1"/>
        <end position="17"/>
    </location>
</feature>
<name>A0A1I6P4F8_9SPHI</name>
<organism evidence="3 4">
    <name type="scientific">Sphingobacterium wenxiniae</name>
    <dbReference type="NCBI Taxonomy" id="683125"/>
    <lineage>
        <taxon>Bacteria</taxon>
        <taxon>Pseudomonadati</taxon>
        <taxon>Bacteroidota</taxon>
        <taxon>Sphingobacteriia</taxon>
        <taxon>Sphingobacteriales</taxon>
        <taxon>Sphingobacteriaceae</taxon>
        <taxon>Sphingobacterium</taxon>
    </lineage>
</organism>
<dbReference type="InterPro" id="IPR036102">
    <property type="entry name" value="OsmC/Ohrsf"/>
</dbReference>
<evidence type="ECO:0000256" key="1">
    <source>
        <dbReference type="ARBA" id="ARBA00007378"/>
    </source>
</evidence>
<feature type="region of interest" description="Disordered" evidence="2">
    <location>
        <begin position="1"/>
        <end position="29"/>
    </location>
</feature>
<reference evidence="3 4" key="1">
    <citation type="submission" date="2016-10" db="EMBL/GenBank/DDBJ databases">
        <authorList>
            <person name="de Groot N.N."/>
        </authorList>
    </citation>
    <scope>NUCLEOTIDE SEQUENCE [LARGE SCALE GENOMIC DNA]</scope>
    <source>
        <strain evidence="3 4">DSM 22789</strain>
    </source>
</reference>
<dbReference type="Gene3D" id="3.30.300.20">
    <property type="match status" value="1"/>
</dbReference>
<protein>
    <submittedName>
        <fullName evidence="3">Peroxiredoxin, Ohr subfamily</fullName>
    </submittedName>
</protein>
<dbReference type="AlphaFoldDB" id="A0A1I6P4F8"/>
<dbReference type="PANTHER" id="PTHR33797">
    <property type="entry name" value="ORGANIC HYDROPEROXIDE RESISTANCE PROTEIN-LIKE"/>
    <property type="match status" value="1"/>
</dbReference>
<accession>A0A1I6P4F8</accession>
<dbReference type="SUPFAM" id="SSF82784">
    <property type="entry name" value="OsmC-like"/>
    <property type="match status" value="1"/>
</dbReference>
<dbReference type="InterPro" id="IPR003718">
    <property type="entry name" value="OsmC/Ohr_fam"/>
</dbReference>
<dbReference type="InterPro" id="IPR015946">
    <property type="entry name" value="KH_dom-like_a/b"/>
</dbReference>
<dbReference type="Gene3D" id="2.20.25.10">
    <property type="match status" value="1"/>
</dbReference>
<evidence type="ECO:0000313" key="4">
    <source>
        <dbReference type="Proteomes" id="UP000198785"/>
    </source>
</evidence>
<gene>
    <name evidence="3" type="ORF">SAMN05660206_101277</name>
</gene>
<dbReference type="NCBIfam" id="TIGR03561">
    <property type="entry name" value="organ_hyd_perox"/>
    <property type="match status" value="1"/>
</dbReference>
<dbReference type="Proteomes" id="UP000198785">
    <property type="component" value="Unassembled WGS sequence"/>
</dbReference>
<dbReference type="RefSeq" id="WP_093363355.1">
    <property type="nucleotide sequence ID" value="NZ_FOZZ01000001.1"/>
</dbReference>
<evidence type="ECO:0000256" key="2">
    <source>
        <dbReference type="SAM" id="MobiDB-lite"/>
    </source>
</evidence>
<dbReference type="GO" id="GO:0006979">
    <property type="term" value="P:response to oxidative stress"/>
    <property type="evidence" value="ECO:0007669"/>
    <property type="project" value="InterPro"/>
</dbReference>
<dbReference type="EMBL" id="FOZZ01000001">
    <property type="protein sequence ID" value="SFS35094.1"/>
    <property type="molecule type" value="Genomic_DNA"/>
</dbReference>
<comment type="similarity">
    <text evidence="1">Belongs to the OsmC/Ohr family.</text>
</comment>
<dbReference type="PANTHER" id="PTHR33797:SF2">
    <property type="entry name" value="ORGANIC HYDROPEROXIDE RESISTANCE PROTEIN-LIKE"/>
    <property type="match status" value="1"/>
</dbReference>